<comment type="caution">
    <text evidence="1">The sequence shown here is derived from an EMBL/GenBank/DDBJ whole genome shotgun (WGS) entry which is preliminary data.</text>
</comment>
<reference evidence="1 2" key="1">
    <citation type="submission" date="2018-08" db="EMBL/GenBank/DDBJ databases">
        <title>A genome reference for cultivated species of the human gut microbiota.</title>
        <authorList>
            <person name="Zou Y."/>
            <person name="Xue W."/>
            <person name="Luo G."/>
        </authorList>
    </citation>
    <scope>NUCLEOTIDE SEQUENCE [LARGE SCALE GENOMIC DNA]</scope>
    <source>
        <strain evidence="1 2">OM06-4</strain>
    </source>
</reference>
<dbReference type="RefSeq" id="WP_008787747.1">
    <property type="nucleotide sequence ID" value="NZ_QUSL01000020.1"/>
</dbReference>
<dbReference type="EMBL" id="QUSL01000020">
    <property type="protein sequence ID" value="RGD83807.1"/>
    <property type="molecule type" value="Genomic_DNA"/>
</dbReference>
<name>A0A3E3EB94_9FIRM</name>
<evidence type="ECO:0000313" key="2">
    <source>
        <dbReference type="Proteomes" id="UP000261032"/>
    </source>
</evidence>
<dbReference type="AlphaFoldDB" id="A0A3E3EB94"/>
<dbReference type="Proteomes" id="UP000261032">
    <property type="component" value="Unassembled WGS sequence"/>
</dbReference>
<sequence>MLEDRNYKSILTILNENFDELCYEIIQDAELQSDYRELMYIKKLLLTDFPVINKIELSQAVNIEDEDLKNIKEYHEINNSINKVLMKEAYFRGVKDMILMLARANIFKESQ</sequence>
<evidence type="ECO:0000313" key="1">
    <source>
        <dbReference type="EMBL" id="RGD83807.1"/>
    </source>
</evidence>
<proteinExistence type="predicted"/>
<organism evidence="1 2">
    <name type="scientific">Thomasclavelia ramosa</name>
    <dbReference type="NCBI Taxonomy" id="1547"/>
    <lineage>
        <taxon>Bacteria</taxon>
        <taxon>Bacillati</taxon>
        <taxon>Bacillota</taxon>
        <taxon>Erysipelotrichia</taxon>
        <taxon>Erysipelotrichales</taxon>
        <taxon>Coprobacillaceae</taxon>
        <taxon>Thomasclavelia</taxon>
    </lineage>
</organism>
<protein>
    <submittedName>
        <fullName evidence="1">Uncharacterized protein</fullName>
    </submittedName>
</protein>
<accession>A0A3E3EB94</accession>
<gene>
    <name evidence="1" type="ORF">DXB93_12300</name>
</gene>
<dbReference type="GeneID" id="78228957"/>